<proteinExistence type="predicted"/>
<accession>A0ABP7S5P6</accession>
<feature type="transmembrane region" description="Helical" evidence="1">
    <location>
        <begin position="154"/>
        <end position="170"/>
    </location>
</feature>
<protein>
    <recommendedName>
        <fullName evidence="3">Ice-binding protein C-terminal domain-containing protein</fullName>
    </recommendedName>
</protein>
<dbReference type="NCBIfam" id="NF035944">
    <property type="entry name" value="PEPxxWA-CTERM"/>
    <property type="match status" value="1"/>
</dbReference>
<feature type="signal peptide" evidence="2">
    <location>
        <begin position="1"/>
        <end position="26"/>
    </location>
</feature>
<name>A0ABP7S5P6_9SPHN</name>
<evidence type="ECO:0000313" key="4">
    <source>
        <dbReference type="EMBL" id="GAA4007093.1"/>
    </source>
</evidence>
<comment type="caution">
    <text evidence="4">The sequence shown here is derived from an EMBL/GenBank/DDBJ whole genome shotgun (WGS) entry which is preliminary data.</text>
</comment>
<reference evidence="5" key="1">
    <citation type="journal article" date="2019" name="Int. J. Syst. Evol. Microbiol.">
        <title>The Global Catalogue of Microorganisms (GCM) 10K type strain sequencing project: providing services to taxonomists for standard genome sequencing and annotation.</title>
        <authorList>
            <consortium name="The Broad Institute Genomics Platform"/>
            <consortium name="The Broad Institute Genome Sequencing Center for Infectious Disease"/>
            <person name="Wu L."/>
            <person name="Ma J."/>
        </authorList>
    </citation>
    <scope>NUCLEOTIDE SEQUENCE [LARGE SCALE GENOMIC DNA]</scope>
    <source>
        <strain evidence="5">JCM 16603</strain>
    </source>
</reference>
<sequence>MRTNFRKHLGVIGAVIAMIGATPACAAVYDFNFSGTGLFFGEPLIGTGTLTTSDVSQVSSLNGYTYQTITGITGTFNGSQITGLANVTGSNNLFYLTGPFFVDGNGLGFSTAAGSSVNLFVTNGTQYRVNAGGLSTGFVTARASPAMAAVPEPATWALMLLGFGAIGVSMRRRKTGLLQAA</sequence>
<gene>
    <name evidence="4" type="ORF">GCM10022211_20230</name>
</gene>
<dbReference type="Pfam" id="PF07589">
    <property type="entry name" value="PEP-CTERM"/>
    <property type="match status" value="1"/>
</dbReference>
<organism evidence="4 5">
    <name type="scientific">Sphingomonas humi</name>
    <dbReference type="NCBI Taxonomy" id="335630"/>
    <lineage>
        <taxon>Bacteria</taxon>
        <taxon>Pseudomonadati</taxon>
        <taxon>Pseudomonadota</taxon>
        <taxon>Alphaproteobacteria</taxon>
        <taxon>Sphingomonadales</taxon>
        <taxon>Sphingomonadaceae</taxon>
        <taxon>Sphingomonas</taxon>
    </lineage>
</organism>
<keyword evidence="1" id="KW-0472">Membrane</keyword>
<evidence type="ECO:0000313" key="5">
    <source>
        <dbReference type="Proteomes" id="UP001501310"/>
    </source>
</evidence>
<evidence type="ECO:0000256" key="2">
    <source>
        <dbReference type="SAM" id="SignalP"/>
    </source>
</evidence>
<feature type="chain" id="PRO_5047476788" description="Ice-binding protein C-terminal domain-containing protein" evidence="2">
    <location>
        <begin position="27"/>
        <end position="181"/>
    </location>
</feature>
<feature type="domain" description="Ice-binding protein C-terminal" evidence="3">
    <location>
        <begin position="149"/>
        <end position="173"/>
    </location>
</feature>
<dbReference type="Proteomes" id="UP001501310">
    <property type="component" value="Unassembled WGS sequence"/>
</dbReference>
<keyword evidence="5" id="KW-1185">Reference proteome</keyword>
<keyword evidence="1" id="KW-0812">Transmembrane</keyword>
<dbReference type="InterPro" id="IPR013424">
    <property type="entry name" value="Ice-binding_C"/>
</dbReference>
<evidence type="ECO:0000256" key="1">
    <source>
        <dbReference type="SAM" id="Phobius"/>
    </source>
</evidence>
<evidence type="ECO:0000259" key="3">
    <source>
        <dbReference type="Pfam" id="PF07589"/>
    </source>
</evidence>
<keyword evidence="2" id="KW-0732">Signal</keyword>
<dbReference type="NCBIfam" id="TIGR02595">
    <property type="entry name" value="PEP_CTERM"/>
    <property type="match status" value="1"/>
</dbReference>
<keyword evidence="1" id="KW-1133">Transmembrane helix</keyword>
<dbReference type="EMBL" id="BAAAZD010000002">
    <property type="protein sequence ID" value="GAA4007093.1"/>
    <property type="molecule type" value="Genomic_DNA"/>
</dbReference>